<dbReference type="AlphaFoldDB" id="A0AA88H8Q5"/>
<feature type="compositionally biased region" description="Basic and acidic residues" evidence="10">
    <location>
        <begin position="292"/>
        <end position="323"/>
    </location>
</feature>
<feature type="compositionally biased region" description="Basic residues" evidence="10">
    <location>
        <begin position="378"/>
        <end position="395"/>
    </location>
</feature>
<evidence type="ECO:0000256" key="10">
    <source>
        <dbReference type="SAM" id="MobiDB-lite"/>
    </source>
</evidence>
<evidence type="ECO:0000256" key="2">
    <source>
        <dbReference type="ARBA" id="ARBA00004123"/>
    </source>
</evidence>
<dbReference type="InterPro" id="IPR029136">
    <property type="entry name" value="MDM1"/>
</dbReference>
<comment type="similarity">
    <text evidence="3">Belongs to the MDM1 family.</text>
</comment>
<evidence type="ECO:0000313" key="12">
    <source>
        <dbReference type="Proteomes" id="UP001187531"/>
    </source>
</evidence>
<dbReference type="GO" id="GO:0046600">
    <property type="term" value="P:negative regulation of centriole replication"/>
    <property type="evidence" value="ECO:0007669"/>
    <property type="project" value="InterPro"/>
</dbReference>
<organism evidence="11 12">
    <name type="scientific">Artemia franciscana</name>
    <name type="common">Brine shrimp</name>
    <name type="synonym">Artemia sanfranciscana</name>
    <dbReference type="NCBI Taxonomy" id="6661"/>
    <lineage>
        <taxon>Eukaryota</taxon>
        <taxon>Metazoa</taxon>
        <taxon>Ecdysozoa</taxon>
        <taxon>Arthropoda</taxon>
        <taxon>Crustacea</taxon>
        <taxon>Branchiopoda</taxon>
        <taxon>Anostraca</taxon>
        <taxon>Artemiidae</taxon>
        <taxon>Artemia</taxon>
    </lineage>
</organism>
<dbReference type="GO" id="GO:0005634">
    <property type="term" value="C:nucleus"/>
    <property type="evidence" value="ECO:0007669"/>
    <property type="project" value="UniProtKB-SubCell"/>
</dbReference>
<evidence type="ECO:0000256" key="7">
    <source>
        <dbReference type="ARBA" id="ARBA00023212"/>
    </source>
</evidence>
<feature type="region of interest" description="Disordered" evidence="10">
    <location>
        <begin position="140"/>
        <end position="159"/>
    </location>
</feature>
<evidence type="ECO:0000313" key="11">
    <source>
        <dbReference type="EMBL" id="KAK2704283.1"/>
    </source>
</evidence>
<keyword evidence="7" id="KW-0206">Cytoskeleton</keyword>
<protein>
    <recommendedName>
        <fullName evidence="4">Nuclear protein MDM1</fullName>
    </recommendedName>
</protein>
<dbReference type="GO" id="GO:0008017">
    <property type="term" value="F:microtubule binding"/>
    <property type="evidence" value="ECO:0007669"/>
    <property type="project" value="InterPro"/>
</dbReference>
<comment type="subcellular location">
    <subcellularLocation>
        <location evidence="1">Cytoplasm</location>
        <location evidence="1">Cytoskeleton</location>
        <location evidence="1">Microtubule organizing center</location>
        <location evidence="1">Centrosome</location>
        <location evidence="1">Centriole</location>
    </subcellularLocation>
    <subcellularLocation>
        <location evidence="2">Nucleus</location>
    </subcellularLocation>
</comment>
<evidence type="ECO:0000256" key="9">
    <source>
        <dbReference type="ARBA" id="ARBA00045771"/>
    </source>
</evidence>
<keyword evidence="6" id="KW-0493">Microtubule</keyword>
<feature type="non-terminal residue" evidence="11">
    <location>
        <position position="516"/>
    </location>
</feature>
<dbReference type="PANTHER" id="PTHR32078">
    <property type="entry name" value="NUCLEAR PROTEIN MDM1"/>
    <property type="match status" value="1"/>
</dbReference>
<dbReference type="EMBL" id="JAVRJZ010000021">
    <property type="protein sequence ID" value="KAK2704283.1"/>
    <property type="molecule type" value="Genomic_DNA"/>
</dbReference>
<evidence type="ECO:0000256" key="3">
    <source>
        <dbReference type="ARBA" id="ARBA00010494"/>
    </source>
</evidence>
<proteinExistence type="inferred from homology"/>
<feature type="non-terminal residue" evidence="11">
    <location>
        <position position="1"/>
    </location>
</feature>
<dbReference type="GO" id="GO:0005874">
    <property type="term" value="C:microtubule"/>
    <property type="evidence" value="ECO:0007669"/>
    <property type="project" value="UniProtKB-KW"/>
</dbReference>
<feature type="compositionally biased region" description="Basic and acidic residues" evidence="10">
    <location>
        <begin position="367"/>
        <end position="377"/>
    </location>
</feature>
<feature type="region of interest" description="Disordered" evidence="10">
    <location>
        <begin position="469"/>
        <end position="490"/>
    </location>
</feature>
<evidence type="ECO:0000256" key="8">
    <source>
        <dbReference type="ARBA" id="ARBA00023242"/>
    </source>
</evidence>
<evidence type="ECO:0000256" key="1">
    <source>
        <dbReference type="ARBA" id="ARBA00004114"/>
    </source>
</evidence>
<keyword evidence="8" id="KW-0539">Nucleus</keyword>
<comment type="function">
    <text evidence="9">Microtubule-binding protein that negatively regulates centriole duplication. Binds to and stabilizes microtubules.</text>
</comment>
<accession>A0AA88H8Q5</accession>
<dbReference type="PANTHER" id="PTHR32078:SF1">
    <property type="entry name" value="NUCLEAR PROTEIN MDM1"/>
    <property type="match status" value="1"/>
</dbReference>
<comment type="caution">
    <text evidence="11">The sequence shown here is derived from an EMBL/GenBank/DDBJ whole genome shotgun (WGS) entry which is preliminary data.</text>
</comment>
<feature type="region of interest" description="Disordered" evidence="10">
    <location>
        <begin position="1"/>
        <end position="95"/>
    </location>
</feature>
<evidence type="ECO:0000256" key="6">
    <source>
        <dbReference type="ARBA" id="ARBA00022701"/>
    </source>
</evidence>
<dbReference type="GO" id="GO:0005814">
    <property type="term" value="C:centriole"/>
    <property type="evidence" value="ECO:0007669"/>
    <property type="project" value="UniProtKB-SubCell"/>
</dbReference>
<gene>
    <name evidence="11" type="ORF">QYM36_016621</name>
</gene>
<dbReference type="Proteomes" id="UP001187531">
    <property type="component" value="Unassembled WGS sequence"/>
</dbReference>
<name>A0AA88H8Q5_ARTSF</name>
<keyword evidence="12" id="KW-1185">Reference proteome</keyword>
<reference evidence="11" key="1">
    <citation type="submission" date="2023-07" db="EMBL/GenBank/DDBJ databases">
        <title>Chromosome-level genome assembly of Artemia franciscana.</title>
        <authorList>
            <person name="Jo E."/>
        </authorList>
    </citation>
    <scope>NUCLEOTIDE SEQUENCE</scope>
    <source>
        <tissue evidence="11">Whole body</tissue>
    </source>
</reference>
<feature type="compositionally biased region" description="Polar residues" evidence="10">
    <location>
        <begin position="53"/>
        <end position="73"/>
    </location>
</feature>
<keyword evidence="5" id="KW-0963">Cytoplasm</keyword>
<evidence type="ECO:0000256" key="4">
    <source>
        <dbReference type="ARBA" id="ARBA00013508"/>
    </source>
</evidence>
<feature type="compositionally biased region" description="Basic and acidic residues" evidence="10">
    <location>
        <begin position="276"/>
        <end position="285"/>
    </location>
</feature>
<dbReference type="Pfam" id="PF15501">
    <property type="entry name" value="MDM1"/>
    <property type="match status" value="1"/>
</dbReference>
<feature type="region of interest" description="Disordered" evidence="10">
    <location>
        <begin position="196"/>
        <end position="216"/>
    </location>
</feature>
<feature type="compositionally biased region" description="Polar residues" evidence="10">
    <location>
        <begin position="403"/>
        <end position="427"/>
    </location>
</feature>
<evidence type="ECO:0000256" key="5">
    <source>
        <dbReference type="ARBA" id="ARBA00022490"/>
    </source>
</evidence>
<feature type="region of interest" description="Disordered" evidence="10">
    <location>
        <begin position="274"/>
        <end position="428"/>
    </location>
</feature>
<sequence>NGSPSIKNYGSFCKSHSEGPSPRISPLQHRKATASQRSQRNSLDRHHSRSPQRSRNTSPFSSQTGMELSSGKSEYNVKFGWPPGGQSCQRSEQVKPVEVLSKLNNSTESQKSSTMNTLYPAQTKTANLFKSIQGGTDNIALMNGDGNSGSDSFPKEDKQLDREYRTEYRRKFRPFSLYQYVDGHFEKARSVGDPIASEEVDSAPAPTEPGKAQPWHKEVTELRKKAIEFKQRGWGIESLPEHLHSLYMEQGTVWDQVSRRSTLAALALASVPPRTISRDGSEPNRRIQTKPGKGDKLDSQRYRSRDDSSRPRRDHSIAARSDRSTMSGTMGRSVSVGRDARAKRAARTPTSTAPPLPVNGEGYQARRKIDNSGENRSRDKRNKSRSSSPKPKRSMSVRAPVRNRQTPPANVSKSRSFTHPNTKTDTSYDPALKDEILLHPLQKAPAEPTRVKSPETLLVRSPDPVNWTVPIEPTKPLNPVQGVKQNSEGPRCLGELRVTMNVRPLSKPANSSAPSA</sequence>